<protein>
    <recommendedName>
        <fullName evidence="2">PiggyBac transposable element-derived protein domain-containing protein</fullName>
    </recommendedName>
</protein>
<dbReference type="VEuPathDB" id="FungiDB:PC110_g6227"/>
<feature type="domain" description="PiggyBac transposable element-derived protein" evidence="2">
    <location>
        <begin position="268"/>
        <end position="352"/>
    </location>
</feature>
<evidence type="ECO:0000313" key="4">
    <source>
        <dbReference type="Proteomes" id="UP000736787"/>
    </source>
</evidence>
<gene>
    <name evidence="3" type="ORF">PC117_g3700</name>
</gene>
<feature type="compositionally biased region" description="Basic and acidic residues" evidence="1">
    <location>
        <begin position="122"/>
        <end position="134"/>
    </location>
</feature>
<dbReference type="InterPro" id="IPR029526">
    <property type="entry name" value="PGBD"/>
</dbReference>
<dbReference type="PANTHER" id="PTHR46599">
    <property type="entry name" value="PIGGYBAC TRANSPOSABLE ELEMENT-DERIVED PROTEIN 4"/>
    <property type="match status" value="1"/>
</dbReference>
<organism evidence="3 4">
    <name type="scientific">Phytophthora cactorum</name>
    <dbReference type="NCBI Taxonomy" id="29920"/>
    <lineage>
        <taxon>Eukaryota</taxon>
        <taxon>Sar</taxon>
        <taxon>Stramenopiles</taxon>
        <taxon>Oomycota</taxon>
        <taxon>Peronosporomycetes</taxon>
        <taxon>Peronosporales</taxon>
        <taxon>Peronosporaceae</taxon>
        <taxon>Phytophthora</taxon>
    </lineage>
</organism>
<reference evidence="3" key="1">
    <citation type="submission" date="2018-10" db="EMBL/GenBank/DDBJ databases">
        <title>Effector identification in a new, highly contiguous assembly of the strawberry crown rot pathogen Phytophthora cactorum.</title>
        <authorList>
            <person name="Armitage A.D."/>
            <person name="Nellist C.F."/>
            <person name="Bates H."/>
            <person name="Vickerstaff R.J."/>
            <person name="Harrison R.J."/>
        </authorList>
    </citation>
    <scope>NUCLEOTIDE SEQUENCE</scope>
    <source>
        <strain evidence="3">4040</strain>
    </source>
</reference>
<dbReference type="VEuPathDB" id="FungiDB:PC110_g11129"/>
<accession>A0A8T1EIJ4</accession>
<evidence type="ECO:0000259" key="2">
    <source>
        <dbReference type="Pfam" id="PF13843"/>
    </source>
</evidence>
<dbReference type="AlphaFoldDB" id="A0A8T1EIJ4"/>
<dbReference type="Proteomes" id="UP000736787">
    <property type="component" value="Unassembled WGS sequence"/>
</dbReference>
<proteinExistence type="predicted"/>
<feature type="compositionally biased region" description="Low complexity" evidence="1">
    <location>
        <begin position="107"/>
        <end position="121"/>
    </location>
</feature>
<dbReference type="PANTHER" id="PTHR46599:SF3">
    <property type="entry name" value="PIGGYBAC TRANSPOSABLE ELEMENT-DERIVED PROTEIN 4"/>
    <property type="match status" value="1"/>
</dbReference>
<dbReference type="EMBL" id="RCMK01000054">
    <property type="protein sequence ID" value="KAG2951321.1"/>
    <property type="molecule type" value="Genomic_DNA"/>
</dbReference>
<name>A0A8T1EIJ4_9STRA</name>
<dbReference type="Pfam" id="PF13843">
    <property type="entry name" value="DDE_Tnp_1_7"/>
    <property type="match status" value="1"/>
</dbReference>
<feature type="compositionally biased region" description="Basic residues" evidence="1">
    <location>
        <begin position="135"/>
        <end position="148"/>
    </location>
</feature>
<comment type="caution">
    <text evidence="3">The sequence shown here is derived from an EMBL/GenBank/DDBJ whole genome shotgun (WGS) entry which is preliminary data.</text>
</comment>
<feature type="region of interest" description="Disordered" evidence="1">
    <location>
        <begin position="105"/>
        <end position="179"/>
    </location>
</feature>
<evidence type="ECO:0000313" key="3">
    <source>
        <dbReference type="EMBL" id="KAG2951321.1"/>
    </source>
</evidence>
<evidence type="ECO:0000256" key="1">
    <source>
        <dbReference type="SAM" id="MobiDB-lite"/>
    </source>
</evidence>
<feature type="compositionally biased region" description="Low complexity" evidence="1">
    <location>
        <begin position="162"/>
        <end position="176"/>
    </location>
</feature>
<sequence length="353" mass="39180">MVVRRETCSEHDAFIARLKGKPTAERQRLASEHRAYLNGVADVDVDFGPDAASAVAAPAVPRPPRGKDASYLAAKKKAALGKKMTKRRMDEALKVEKRVKEAKALERATTAAARSKKSGAGAKEKATAKREMRKASPKAGSKKSKKPKTTSPHVAEGDGDGDASASSASSSSTEMAAESDRIVLSSCDSAWEPEPVRATRPLIMDADLMYESKKSRGEEETRDNVLLRETKSHKKIQPDDILHCIGLLVARMLCPHKRRFTDHWATTANLHFTNNADVRAETDRAWKVRSVVDTLQETFLKGYMAPPVLSFDELMIPSRSRHNITRQFMKDKPHKWETKLFMTCCADTAYCLR</sequence>